<evidence type="ECO:0000256" key="1">
    <source>
        <dbReference type="SAM" id="MobiDB-lite"/>
    </source>
</evidence>
<dbReference type="Proteomes" id="UP001595824">
    <property type="component" value="Unassembled WGS sequence"/>
</dbReference>
<accession>A0ABV8TRW0</accession>
<dbReference type="EMBL" id="JBHSDP010000029">
    <property type="protein sequence ID" value="MFC4333183.1"/>
    <property type="molecule type" value="Genomic_DNA"/>
</dbReference>
<protein>
    <submittedName>
        <fullName evidence="2">Uncharacterized protein</fullName>
    </submittedName>
</protein>
<dbReference type="RefSeq" id="WP_381744526.1">
    <property type="nucleotide sequence ID" value="NZ_JBHSDP010000029.1"/>
</dbReference>
<keyword evidence="3" id="KW-1185">Reference proteome</keyword>
<sequence>MHIRTVLFASGPGLGLRLCLQRSVRKNIGMSVQSTWRLSLPTPIRQWEAAVELPHPQRRPDRNRSALEQRA</sequence>
<proteinExistence type="predicted"/>
<name>A0ABV8TRW0_9ACTN</name>
<feature type="compositionally biased region" description="Basic and acidic residues" evidence="1">
    <location>
        <begin position="58"/>
        <end position="71"/>
    </location>
</feature>
<feature type="region of interest" description="Disordered" evidence="1">
    <location>
        <begin position="51"/>
        <end position="71"/>
    </location>
</feature>
<evidence type="ECO:0000313" key="3">
    <source>
        <dbReference type="Proteomes" id="UP001595824"/>
    </source>
</evidence>
<reference evidence="3" key="1">
    <citation type="journal article" date="2019" name="Int. J. Syst. Evol. Microbiol.">
        <title>The Global Catalogue of Microorganisms (GCM) 10K type strain sequencing project: providing services to taxonomists for standard genome sequencing and annotation.</title>
        <authorList>
            <consortium name="The Broad Institute Genomics Platform"/>
            <consortium name="The Broad Institute Genome Sequencing Center for Infectious Disease"/>
            <person name="Wu L."/>
            <person name="Ma J."/>
        </authorList>
    </citation>
    <scope>NUCLEOTIDE SEQUENCE [LARGE SCALE GENOMIC DNA]</scope>
    <source>
        <strain evidence="3">PCU 347</strain>
    </source>
</reference>
<evidence type="ECO:0000313" key="2">
    <source>
        <dbReference type="EMBL" id="MFC4333183.1"/>
    </source>
</evidence>
<organism evidence="2 3">
    <name type="scientific">Streptomyces andamanensis</name>
    <dbReference type="NCBI Taxonomy" id="1565035"/>
    <lineage>
        <taxon>Bacteria</taxon>
        <taxon>Bacillati</taxon>
        <taxon>Actinomycetota</taxon>
        <taxon>Actinomycetes</taxon>
        <taxon>Kitasatosporales</taxon>
        <taxon>Streptomycetaceae</taxon>
        <taxon>Streptomyces</taxon>
    </lineage>
</organism>
<comment type="caution">
    <text evidence="2">The sequence shown here is derived from an EMBL/GenBank/DDBJ whole genome shotgun (WGS) entry which is preliminary data.</text>
</comment>
<gene>
    <name evidence="2" type="ORF">ACFPC0_36590</name>
</gene>